<evidence type="ECO:0000313" key="2">
    <source>
        <dbReference type="EMBL" id="GHE50606.1"/>
    </source>
</evidence>
<feature type="domain" description="N-acetyltransferase" evidence="1">
    <location>
        <begin position="2"/>
        <end position="145"/>
    </location>
</feature>
<dbReference type="Proteomes" id="UP000658258">
    <property type="component" value="Unassembled WGS sequence"/>
</dbReference>
<comment type="caution">
    <text evidence="2">The sequence shown here is derived from an EMBL/GenBank/DDBJ whole genome shotgun (WGS) entry which is preliminary data.</text>
</comment>
<dbReference type="SUPFAM" id="SSF55729">
    <property type="entry name" value="Acyl-CoA N-acyltransferases (Nat)"/>
    <property type="match status" value="1"/>
</dbReference>
<evidence type="ECO:0000259" key="1">
    <source>
        <dbReference type="PROSITE" id="PS51186"/>
    </source>
</evidence>
<dbReference type="EMBL" id="BNAG01000001">
    <property type="protein sequence ID" value="GHE50606.1"/>
    <property type="molecule type" value="Genomic_DNA"/>
</dbReference>
<dbReference type="Gene3D" id="3.40.630.30">
    <property type="match status" value="1"/>
</dbReference>
<dbReference type="InterPro" id="IPR016181">
    <property type="entry name" value="Acyl_CoA_acyltransferase"/>
</dbReference>
<dbReference type="RefSeq" id="WP_189628198.1">
    <property type="nucleotide sequence ID" value="NZ_BNAG01000001.1"/>
</dbReference>
<name>A0ABQ3I3F0_9BACT</name>
<dbReference type="CDD" id="cd04301">
    <property type="entry name" value="NAT_SF"/>
    <property type="match status" value="1"/>
</dbReference>
<evidence type="ECO:0000313" key="3">
    <source>
        <dbReference type="Proteomes" id="UP000658258"/>
    </source>
</evidence>
<dbReference type="InterPro" id="IPR000182">
    <property type="entry name" value="GNAT_dom"/>
</dbReference>
<dbReference type="Pfam" id="PF00583">
    <property type="entry name" value="Acetyltransf_1"/>
    <property type="match status" value="1"/>
</dbReference>
<protein>
    <submittedName>
        <fullName evidence="2">N-acetyltransferase</fullName>
    </submittedName>
</protein>
<organism evidence="2 3">
    <name type="scientific">Roseivirga thermotolerans</name>
    <dbReference type="NCBI Taxonomy" id="1758176"/>
    <lineage>
        <taxon>Bacteria</taxon>
        <taxon>Pseudomonadati</taxon>
        <taxon>Bacteroidota</taxon>
        <taxon>Cytophagia</taxon>
        <taxon>Cytophagales</taxon>
        <taxon>Roseivirgaceae</taxon>
        <taxon>Roseivirga</taxon>
    </lineage>
</organism>
<accession>A0ABQ3I3F0</accession>
<dbReference type="PROSITE" id="PS51186">
    <property type="entry name" value="GNAT"/>
    <property type="match status" value="1"/>
</dbReference>
<sequence>MIEIIEGSLPDALQVLGKLPEFDPLLSTEHYLERVKNKQQLTLLAKVNGELAGCKVAYNRDNDGMLYSWLGGVAPQHRKKGLARRMADYQESWALKNGYRGIRFKTLNRHKAMLTFAINNGFQISQVKPKDELENYRIILIKHLL</sequence>
<proteinExistence type="predicted"/>
<reference evidence="3" key="1">
    <citation type="journal article" date="2019" name="Int. J. Syst. Evol. Microbiol.">
        <title>The Global Catalogue of Microorganisms (GCM) 10K type strain sequencing project: providing services to taxonomists for standard genome sequencing and annotation.</title>
        <authorList>
            <consortium name="The Broad Institute Genomics Platform"/>
            <consortium name="The Broad Institute Genome Sequencing Center for Infectious Disease"/>
            <person name="Wu L."/>
            <person name="Ma J."/>
        </authorList>
    </citation>
    <scope>NUCLEOTIDE SEQUENCE [LARGE SCALE GENOMIC DNA]</scope>
    <source>
        <strain evidence="3">CGMCC 1.15111</strain>
    </source>
</reference>
<gene>
    <name evidence="2" type="ORF">GCM10011340_00670</name>
</gene>
<keyword evidence="3" id="KW-1185">Reference proteome</keyword>